<protein>
    <submittedName>
        <fullName evidence="1">Uncharacterized protein</fullName>
    </submittedName>
</protein>
<keyword evidence="2" id="KW-1185">Reference proteome</keyword>
<comment type="caution">
    <text evidence="1">The sequence shown here is derived from an EMBL/GenBank/DDBJ whole genome shotgun (WGS) entry which is preliminary data.</text>
</comment>
<dbReference type="AlphaFoldDB" id="A0A1X2LDZ4"/>
<proteinExistence type="predicted"/>
<name>A0A1X2LDZ4_9MYCO</name>
<accession>A0A1X2LDZ4</accession>
<dbReference type="Proteomes" id="UP000242320">
    <property type="component" value="Unassembled WGS sequence"/>
</dbReference>
<organism evidence="1 2">
    <name type="scientific">Mycolicibacterium vulneris</name>
    <dbReference type="NCBI Taxonomy" id="547163"/>
    <lineage>
        <taxon>Bacteria</taxon>
        <taxon>Bacillati</taxon>
        <taxon>Actinomycetota</taxon>
        <taxon>Actinomycetes</taxon>
        <taxon>Mycobacteriales</taxon>
        <taxon>Mycobacteriaceae</taxon>
        <taxon>Mycolicibacterium</taxon>
    </lineage>
</organism>
<reference evidence="1 2" key="1">
    <citation type="submission" date="2017-04" db="EMBL/GenBank/DDBJ databases">
        <title>The new phylogeny of genus Mycobacterium.</title>
        <authorList>
            <person name="Tortoli E."/>
            <person name="Trovato A."/>
            <person name="Cirillo D.M."/>
        </authorList>
    </citation>
    <scope>NUCLEOTIDE SEQUENCE [LARGE SCALE GENOMIC DNA]</scope>
    <source>
        <strain evidence="1 2">DSM 45247</strain>
    </source>
</reference>
<evidence type="ECO:0000313" key="1">
    <source>
        <dbReference type="EMBL" id="OSC31723.1"/>
    </source>
</evidence>
<sequence length="68" mass="7889">MVLVLLAGAVPKWFGSQPYRRLSGDCLRVLTRLRLVKPGFPQRTARTLKKDFRFGHTHDRVGYHNEPK</sequence>
<dbReference type="EMBL" id="NCXM01000003">
    <property type="protein sequence ID" value="OSC31723.1"/>
    <property type="molecule type" value="Genomic_DNA"/>
</dbReference>
<evidence type="ECO:0000313" key="2">
    <source>
        <dbReference type="Proteomes" id="UP000242320"/>
    </source>
</evidence>
<gene>
    <name evidence="1" type="ORF">B8W69_04715</name>
</gene>